<evidence type="ECO:0000256" key="2">
    <source>
        <dbReference type="ARBA" id="ARBA00022692"/>
    </source>
</evidence>
<dbReference type="GO" id="GO:0016020">
    <property type="term" value="C:membrane"/>
    <property type="evidence" value="ECO:0007669"/>
    <property type="project" value="UniProtKB-SubCell"/>
</dbReference>
<evidence type="ECO:0000313" key="8">
    <source>
        <dbReference type="Proteomes" id="UP000813461"/>
    </source>
</evidence>
<evidence type="ECO:0000256" key="1">
    <source>
        <dbReference type="ARBA" id="ARBA00004141"/>
    </source>
</evidence>
<gene>
    <name evidence="7" type="ORF">FB567DRAFT_435152</name>
</gene>
<keyword evidence="8" id="KW-1185">Reference proteome</keyword>
<keyword evidence="4 6" id="KW-0472">Membrane</keyword>
<keyword evidence="3 6" id="KW-1133">Transmembrane helix</keyword>
<evidence type="ECO:0000256" key="5">
    <source>
        <dbReference type="SAM" id="MobiDB-lite"/>
    </source>
</evidence>
<dbReference type="InterPro" id="IPR002523">
    <property type="entry name" value="MgTranspt_CorA/ZnTranspt_ZntB"/>
</dbReference>
<name>A0A8K0RDP0_9PLEO</name>
<dbReference type="Pfam" id="PF01544">
    <property type="entry name" value="CorA"/>
    <property type="match status" value="1"/>
</dbReference>
<dbReference type="Gene3D" id="1.20.58.340">
    <property type="entry name" value="Magnesium transport protein CorA, transmembrane region"/>
    <property type="match status" value="1"/>
</dbReference>
<evidence type="ECO:0000256" key="3">
    <source>
        <dbReference type="ARBA" id="ARBA00022989"/>
    </source>
</evidence>
<feature type="transmembrane region" description="Helical" evidence="6">
    <location>
        <begin position="516"/>
        <end position="537"/>
    </location>
</feature>
<dbReference type="OrthoDB" id="3231000at2759"/>
<dbReference type="InterPro" id="IPR045863">
    <property type="entry name" value="CorA_TM1_TM2"/>
</dbReference>
<reference evidence="7" key="1">
    <citation type="journal article" date="2021" name="Nat. Commun.">
        <title>Genetic determinants of endophytism in the Arabidopsis root mycobiome.</title>
        <authorList>
            <person name="Mesny F."/>
            <person name="Miyauchi S."/>
            <person name="Thiergart T."/>
            <person name="Pickel B."/>
            <person name="Atanasova L."/>
            <person name="Karlsson M."/>
            <person name="Huettel B."/>
            <person name="Barry K.W."/>
            <person name="Haridas S."/>
            <person name="Chen C."/>
            <person name="Bauer D."/>
            <person name="Andreopoulos W."/>
            <person name="Pangilinan J."/>
            <person name="LaButti K."/>
            <person name="Riley R."/>
            <person name="Lipzen A."/>
            <person name="Clum A."/>
            <person name="Drula E."/>
            <person name="Henrissat B."/>
            <person name="Kohler A."/>
            <person name="Grigoriev I.V."/>
            <person name="Martin F.M."/>
            <person name="Hacquard S."/>
        </authorList>
    </citation>
    <scope>NUCLEOTIDE SEQUENCE</scope>
    <source>
        <strain evidence="7">MPI-SDFR-AT-0120</strain>
    </source>
</reference>
<dbReference type="EMBL" id="JAGMVJ010000003">
    <property type="protein sequence ID" value="KAH7092370.1"/>
    <property type="molecule type" value="Genomic_DNA"/>
</dbReference>
<feature type="region of interest" description="Disordered" evidence="5">
    <location>
        <begin position="1"/>
        <end position="28"/>
    </location>
</feature>
<proteinExistence type="predicted"/>
<protein>
    <submittedName>
        <fullName evidence="7">Uncharacterized protein</fullName>
    </submittedName>
</protein>
<dbReference type="Proteomes" id="UP000813461">
    <property type="component" value="Unassembled WGS sequence"/>
</dbReference>
<dbReference type="GO" id="GO:0046873">
    <property type="term" value="F:metal ion transmembrane transporter activity"/>
    <property type="evidence" value="ECO:0007669"/>
    <property type="project" value="InterPro"/>
</dbReference>
<dbReference type="AlphaFoldDB" id="A0A8K0RDP0"/>
<dbReference type="SUPFAM" id="SSF144083">
    <property type="entry name" value="Magnesium transport protein CorA, transmembrane region"/>
    <property type="match status" value="1"/>
</dbReference>
<feature type="transmembrane region" description="Helical" evidence="6">
    <location>
        <begin position="376"/>
        <end position="397"/>
    </location>
</feature>
<comment type="caution">
    <text evidence="7">The sequence shown here is derived from an EMBL/GenBank/DDBJ whole genome shotgun (WGS) entry which is preliminary data.</text>
</comment>
<sequence>MGLRERDAESQVTPDEGDDSQAGRPATHESVVPPLWSTKHIPHNPVFSNAYFHYGDCYHRNEDTAAQWESKEKQHALNPDSYLESVKALAASYRSLQYLADWMQVGTTPLRWIAIRGNVDEYVQRVRRVKFALLEQGRNGVVTVRYSADRDELYDILYPSSRPKDQHQLKIFFMEDLSRYGIELLGSRFTIDPHFFREQIQDDIWYTKRDPWAKDPWAKPTQLSAATKRRKWFRLRNVRLQYHESDNSLQKAKQEANKFNVVREPELDDSCWESRHARNSAVTITWTRTMIWIGQDKECNDAPVGIVLVDPTTSEGRPLWYDRANWTPVPGYDKVSARTSFMYSGSWYEDIVRMSTNYPWFEPSGQKVDGFDLGRVLFPALYTICAEWYIVCSYVTMRMRQIEWDLENAGVFKARSESIDSALKKIQIWRSHVPIWREMVIETLEEALPTAIRLTRQDHDSAQEVPEAFQDIKTDFERILRILNEVQARVQHVSDRANAEMQLEASRQSLVESHDLARLTWLATIFIPLTFVTGLFSMTDNLGEMKGTFRVYFSTAIPVAIVSLIVARYGSRASRAAVRRWYGFWKMQND</sequence>
<accession>A0A8K0RDP0</accession>
<evidence type="ECO:0000313" key="7">
    <source>
        <dbReference type="EMBL" id="KAH7092370.1"/>
    </source>
</evidence>
<evidence type="ECO:0000256" key="4">
    <source>
        <dbReference type="ARBA" id="ARBA00023136"/>
    </source>
</evidence>
<organism evidence="7 8">
    <name type="scientific">Paraphoma chrysanthemicola</name>
    <dbReference type="NCBI Taxonomy" id="798071"/>
    <lineage>
        <taxon>Eukaryota</taxon>
        <taxon>Fungi</taxon>
        <taxon>Dikarya</taxon>
        <taxon>Ascomycota</taxon>
        <taxon>Pezizomycotina</taxon>
        <taxon>Dothideomycetes</taxon>
        <taxon>Pleosporomycetidae</taxon>
        <taxon>Pleosporales</taxon>
        <taxon>Pleosporineae</taxon>
        <taxon>Phaeosphaeriaceae</taxon>
        <taxon>Paraphoma</taxon>
    </lineage>
</organism>
<keyword evidence="2 6" id="KW-0812">Transmembrane</keyword>
<evidence type="ECO:0000256" key="6">
    <source>
        <dbReference type="SAM" id="Phobius"/>
    </source>
</evidence>
<feature type="transmembrane region" description="Helical" evidence="6">
    <location>
        <begin position="549"/>
        <end position="570"/>
    </location>
</feature>
<comment type="subcellular location">
    <subcellularLocation>
        <location evidence="1">Membrane</location>
        <topology evidence="1">Multi-pass membrane protein</topology>
    </subcellularLocation>
</comment>